<evidence type="ECO:0008006" key="3">
    <source>
        <dbReference type="Google" id="ProtNLM"/>
    </source>
</evidence>
<dbReference type="KEGG" id="kpf:IX53_05405"/>
<organism evidence="1 2">
    <name type="scientific">Kosmotoga pacifica</name>
    <dbReference type="NCBI Taxonomy" id="1330330"/>
    <lineage>
        <taxon>Bacteria</taxon>
        <taxon>Thermotogati</taxon>
        <taxon>Thermotogota</taxon>
        <taxon>Thermotogae</taxon>
        <taxon>Kosmotogales</taxon>
        <taxon>Kosmotogaceae</taxon>
        <taxon>Kosmotoga</taxon>
    </lineage>
</organism>
<dbReference type="RefSeq" id="WP_047754482.1">
    <property type="nucleotide sequence ID" value="NZ_CAJUHA010000016.1"/>
</dbReference>
<dbReference type="OrthoDB" id="43408at2"/>
<name>A0A0G2ZET7_9BACT</name>
<gene>
    <name evidence="1" type="ORF">IX53_05405</name>
</gene>
<dbReference type="EMBL" id="CP011232">
    <property type="protein sequence ID" value="AKI97348.1"/>
    <property type="molecule type" value="Genomic_DNA"/>
</dbReference>
<reference evidence="1 2" key="1">
    <citation type="submission" date="2015-04" db="EMBL/GenBank/DDBJ databases">
        <title>Complete Genome Sequence of Kosmotoga pacifica SLHLJ1.</title>
        <authorList>
            <person name="Jiang L.J."/>
            <person name="Shao Z.Z."/>
            <person name="Jebbar M."/>
        </authorList>
    </citation>
    <scope>NUCLEOTIDE SEQUENCE [LARGE SCALE GENOMIC DNA]</scope>
    <source>
        <strain evidence="1 2">SLHLJ1</strain>
    </source>
</reference>
<accession>A0A0G2ZET7</accession>
<dbReference type="PATRIC" id="fig|1330330.3.peg.1085"/>
<sequence>MKSIKTSLEIGTNYIFHLLSIARINYDNNYSHKYESTVSEKHREVLQKFKDRLSFANGNAGDLVEYMVFFPAYLGFNSQSDFERYFQLIKKAAQGRREEFFQEYGTKISERKWLPEIDNKWFEALHSMTEEIKILEEVYIENFTNYKDLVWPYEFLQMKEKSDELNEKLKKLDLIKSWEKITGSEFKAKEYEIVLVSAIEGGPNANSLGYNKNVFFSGAKTNWMLDFISHEVGTHIMADFALKLFKAPMIEPERMAEFYSAYECLSQFLNSLVLNRAPLYDLKCFRSEYYIPAYQELYNNGVRKPEDLLKAILNS</sequence>
<dbReference type="Proteomes" id="UP000035159">
    <property type="component" value="Chromosome"/>
</dbReference>
<proteinExistence type="predicted"/>
<keyword evidence="2" id="KW-1185">Reference proteome</keyword>
<evidence type="ECO:0000313" key="1">
    <source>
        <dbReference type="EMBL" id="AKI97348.1"/>
    </source>
</evidence>
<protein>
    <recommendedName>
        <fullName evidence="3">DUF4932 domain-containing protein</fullName>
    </recommendedName>
</protein>
<evidence type="ECO:0000313" key="2">
    <source>
        <dbReference type="Proteomes" id="UP000035159"/>
    </source>
</evidence>
<dbReference type="AlphaFoldDB" id="A0A0G2ZET7"/>